<dbReference type="PANTHER" id="PTHR13696:SF52">
    <property type="entry name" value="PARA FAMILY PROTEIN CT_582"/>
    <property type="match status" value="1"/>
</dbReference>
<accession>A0A9X0W9P3</accession>
<dbReference type="Gene3D" id="3.40.50.300">
    <property type="entry name" value="P-loop containing nucleotide triphosphate hydrolases"/>
    <property type="match status" value="1"/>
</dbReference>
<dbReference type="CDD" id="cd02042">
    <property type="entry name" value="ParAB_family"/>
    <property type="match status" value="1"/>
</dbReference>
<dbReference type="SUPFAM" id="SSF52540">
    <property type="entry name" value="P-loop containing nucleoside triphosphate hydrolases"/>
    <property type="match status" value="1"/>
</dbReference>
<protein>
    <submittedName>
        <fullName evidence="2">Chromosome partitioning protein</fullName>
    </submittedName>
</protein>
<comment type="caution">
    <text evidence="2">The sequence shown here is derived from an EMBL/GenBank/DDBJ whole genome shotgun (WGS) entry which is preliminary data.</text>
</comment>
<evidence type="ECO:0000313" key="2">
    <source>
        <dbReference type="EMBL" id="MBK1619494.1"/>
    </source>
</evidence>
<proteinExistence type="predicted"/>
<keyword evidence="3" id="KW-1185">Reference proteome</keyword>
<name>A0A9X0W9P3_9GAMM</name>
<organism evidence="2 3">
    <name type="scientific">Lamprobacter modestohalophilus</name>
    <dbReference type="NCBI Taxonomy" id="1064514"/>
    <lineage>
        <taxon>Bacteria</taxon>
        <taxon>Pseudomonadati</taxon>
        <taxon>Pseudomonadota</taxon>
        <taxon>Gammaproteobacteria</taxon>
        <taxon>Chromatiales</taxon>
        <taxon>Chromatiaceae</taxon>
        <taxon>Lamprobacter</taxon>
    </lineage>
</organism>
<dbReference type="PIRSF" id="PIRSF009320">
    <property type="entry name" value="Nuc_binding_HP_1000"/>
    <property type="match status" value="1"/>
</dbReference>
<feature type="domain" description="AAA" evidence="1">
    <location>
        <begin position="9"/>
        <end position="180"/>
    </location>
</feature>
<dbReference type="EMBL" id="NRRY01000022">
    <property type="protein sequence ID" value="MBK1619494.1"/>
    <property type="molecule type" value="Genomic_DNA"/>
</dbReference>
<evidence type="ECO:0000313" key="3">
    <source>
        <dbReference type="Proteomes" id="UP001138768"/>
    </source>
</evidence>
<evidence type="ECO:0000259" key="1">
    <source>
        <dbReference type="Pfam" id="PF13614"/>
    </source>
</evidence>
<dbReference type="Pfam" id="PF13614">
    <property type="entry name" value="AAA_31"/>
    <property type="match status" value="1"/>
</dbReference>
<dbReference type="AlphaFoldDB" id="A0A9X0W9P3"/>
<dbReference type="Proteomes" id="UP001138768">
    <property type="component" value="Unassembled WGS sequence"/>
</dbReference>
<dbReference type="InterPro" id="IPR025669">
    <property type="entry name" value="AAA_dom"/>
</dbReference>
<sequence>MLLNTPPSVLAVTNRKGGTGKTTTAVNLAAAFAAAGKRTLLIDLDTQGHCAFGLGLQPTPGQLSAHHLFADTPPTLTELCRSTAWDGLDLVPASTDFRHGNIRDDDQILARAIAEPTITERYDQIIIDSPPSLDHLLFNALSAAHWAIIPFVPHPLAGEGVKQLSRVFFQVALRTNTQLRLLGVLPVMLDTRIGQHRLIRTQVAEQFGEQRVLGGIRNDIKLAEAFAAGQPVRVYAPRSRGQQDYQQAFETIEACLRTAVG</sequence>
<dbReference type="InterPro" id="IPR050678">
    <property type="entry name" value="DNA_Partitioning_ATPase"/>
</dbReference>
<reference evidence="2 3" key="1">
    <citation type="journal article" date="2020" name="Microorganisms">
        <title>Osmotic Adaptation and Compatible Solute Biosynthesis of Phototrophic Bacteria as Revealed from Genome Analyses.</title>
        <authorList>
            <person name="Imhoff J.F."/>
            <person name="Rahn T."/>
            <person name="Kunzel S."/>
            <person name="Keller A."/>
            <person name="Neulinger S.C."/>
        </authorList>
    </citation>
    <scope>NUCLEOTIDE SEQUENCE [LARGE SCALE GENOMIC DNA]</scope>
    <source>
        <strain evidence="2 3">DSM 25653</strain>
    </source>
</reference>
<dbReference type="InterPro" id="IPR027417">
    <property type="entry name" value="P-loop_NTPase"/>
</dbReference>
<dbReference type="PANTHER" id="PTHR13696">
    <property type="entry name" value="P-LOOP CONTAINING NUCLEOSIDE TRIPHOSPHATE HYDROLASE"/>
    <property type="match status" value="1"/>
</dbReference>
<gene>
    <name evidence="2" type="ORF">CKO42_13820</name>
</gene>